<reference evidence="10" key="1">
    <citation type="submission" date="2017-01" db="EMBL/GenBank/DDBJ databases">
        <title>Comparative genomics of anhydrobiosis in the tardigrade Hypsibius dujardini.</title>
        <authorList>
            <person name="Yoshida Y."/>
            <person name="Koutsovoulos G."/>
            <person name="Laetsch D."/>
            <person name="Stevens L."/>
            <person name="Kumar S."/>
            <person name="Horikawa D."/>
            <person name="Ishino K."/>
            <person name="Komine S."/>
            <person name="Tomita M."/>
            <person name="Blaxter M."/>
            <person name="Arakawa K."/>
        </authorList>
    </citation>
    <scope>NUCLEOTIDE SEQUENCE [LARGE SCALE GENOMIC DNA]</scope>
    <source>
        <strain evidence="10">Z151</strain>
    </source>
</reference>
<dbReference type="GO" id="GO:0005737">
    <property type="term" value="C:cytoplasm"/>
    <property type="evidence" value="ECO:0007669"/>
    <property type="project" value="TreeGrafter"/>
</dbReference>
<dbReference type="PANTHER" id="PTHR24300:SF375">
    <property type="entry name" value="CYTOCHROME P450 FAMILY"/>
    <property type="match status" value="1"/>
</dbReference>
<dbReference type="AlphaFoldDB" id="A0A1W0WCB9"/>
<proteinExistence type="inferred from homology"/>
<dbReference type="InterPro" id="IPR001128">
    <property type="entry name" value="Cyt_P450"/>
</dbReference>
<evidence type="ECO:0000256" key="4">
    <source>
        <dbReference type="ARBA" id="ARBA00023002"/>
    </source>
</evidence>
<feature type="binding site" description="axial binding residue" evidence="7">
    <location>
        <position position="441"/>
    </location>
    <ligand>
        <name>heme</name>
        <dbReference type="ChEBI" id="CHEBI:30413"/>
    </ligand>
    <ligandPart>
        <name>Fe</name>
        <dbReference type="ChEBI" id="CHEBI:18248"/>
    </ligandPart>
</feature>
<keyword evidence="7 8" id="KW-0349">Heme</keyword>
<dbReference type="InterPro" id="IPR002401">
    <property type="entry name" value="Cyt_P450_E_grp-I"/>
</dbReference>
<dbReference type="PRINTS" id="PR00385">
    <property type="entry name" value="P450"/>
</dbReference>
<evidence type="ECO:0000256" key="1">
    <source>
        <dbReference type="ARBA" id="ARBA00001971"/>
    </source>
</evidence>
<dbReference type="Gene3D" id="1.10.630.10">
    <property type="entry name" value="Cytochrome P450"/>
    <property type="match status" value="1"/>
</dbReference>
<sequence length="496" mass="56390">MEYFTAIAAVFAALLALVFWRRQSRPKNLPPGPPGLPFVGHALSLGTPRRPAAKFMEWREKYGDIFSVRLGGRQMVVLSDIATARKVFQDDNITGRDQWSLVRIPGSFIPPSAGIIVSNHELWRTHRRFALSTLRDLGMGKNWLEDTILTEVEELCQILRDTKETPFNPKVKLTNSVSNVICALIFGRRFELNDPKFSRLTGLIAENVAAAGAEGIAKTFPFLMWFPNRVRNLIYRTRRNRDTLTKFMQEMIAEEAKKPNRDPDDVQDYLRAYQRERETGAKMADRESFDEKQLIATLLDLFGGGTETTSTTLLWAFLLLTLNPDAQRKVQDEIDNNVGRDKMLTNSERSRLPYTEAVILEIQRIGSLVPVGGRMNFEETTIDGYTIPKGTNITINLYGVHRDPRHWKNPDKFDPTRFLDEDNKILRPEGFVPFSVGKRSCPGEALAKMELFLFTANLLRCFTVKLPPGSTLSREDYVTTVVSSPIPFEVVFVPRT</sequence>
<protein>
    <submittedName>
        <fullName evidence="9">Cytochrome P450 2J5</fullName>
    </submittedName>
</protein>
<name>A0A1W0WCB9_HYPEX</name>
<dbReference type="Pfam" id="PF00067">
    <property type="entry name" value="p450"/>
    <property type="match status" value="1"/>
</dbReference>
<organism evidence="9 10">
    <name type="scientific">Hypsibius exemplaris</name>
    <name type="common">Freshwater tardigrade</name>
    <dbReference type="NCBI Taxonomy" id="2072580"/>
    <lineage>
        <taxon>Eukaryota</taxon>
        <taxon>Metazoa</taxon>
        <taxon>Ecdysozoa</taxon>
        <taxon>Tardigrada</taxon>
        <taxon>Eutardigrada</taxon>
        <taxon>Parachela</taxon>
        <taxon>Hypsibioidea</taxon>
        <taxon>Hypsibiidae</taxon>
        <taxon>Hypsibius</taxon>
    </lineage>
</organism>
<evidence type="ECO:0000256" key="2">
    <source>
        <dbReference type="ARBA" id="ARBA00010617"/>
    </source>
</evidence>
<dbReference type="PROSITE" id="PS00086">
    <property type="entry name" value="CYTOCHROME_P450"/>
    <property type="match status" value="1"/>
</dbReference>
<dbReference type="InterPro" id="IPR017972">
    <property type="entry name" value="Cyt_P450_CS"/>
</dbReference>
<evidence type="ECO:0000256" key="7">
    <source>
        <dbReference type="PIRSR" id="PIRSR602401-1"/>
    </source>
</evidence>
<dbReference type="SUPFAM" id="SSF48264">
    <property type="entry name" value="Cytochrome P450"/>
    <property type="match status" value="1"/>
</dbReference>
<keyword evidence="10" id="KW-1185">Reference proteome</keyword>
<dbReference type="Proteomes" id="UP000192578">
    <property type="component" value="Unassembled WGS sequence"/>
</dbReference>
<dbReference type="OrthoDB" id="3934656at2759"/>
<dbReference type="GO" id="GO:0016712">
    <property type="term" value="F:oxidoreductase activity, acting on paired donors, with incorporation or reduction of molecular oxygen, reduced flavin or flavoprotein as one donor, and incorporation of one atom of oxygen"/>
    <property type="evidence" value="ECO:0007669"/>
    <property type="project" value="TreeGrafter"/>
</dbReference>
<dbReference type="FunFam" id="1.10.630.10:FF:000036">
    <property type="entry name" value="CYtochrome P450 family"/>
    <property type="match status" value="1"/>
</dbReference>
<evidence type="ECO:0000256" key="8">
    <source>
        <dbReference type="RuleBase" id="RU000461"/>
    </source>
</evidence>
<dbReference type="InterPro" id="IPR050182">
    <property type="entry name" value="Cytochrome_P450_fam2"/>
</dbReference>
<dbReference type="GO" id="GO:0020037">
    <property type="term" value="F:heme binding"/>
    <property type="evidence" value="ECO:0007669"/>
    <property type="project" value="InterPro"/>
</dbReference>
<dbReference type="PRINTS" id="PR00463">
    <property type="entry name" value="EP450I"/>
</dbReference>
<comment type="cofactor">
    <cofactor evidence="1 7">
        <name>heme</name>
        <dbReference type="ChEBI" id="CHEBI:30413"/>
    </cofactor>
</comment>
<dbReference type="GO" id="GO:0006805">
    <property type="term" value="P:xenobiotic metabolic process"/>
    <property type="evidence" value="ECO:0007669"/>
    <property type="project" value="TreeGrafter"/>
</dbReference>
<dbReference type="EMBL" id="MTYJ01000135">
    <property type="protein sequence ID" value="OQV12854.1"/>
    <property type="molecule type" value="Genomic_DNA"/>
</dbReference>
<keyword evidence="3 7" id="KW-0479">Metal-binding</keyword>
<evidence type="ECO:0000256" key="5">
    <source>
        <dbReference type="ARBA" id="ARBA00023004"/>
    </source>
</evidence>
<comment type="caution">
    <text evidence="9">The sequence shown here is derived from an EMBL/GenBank/DDBJ whole genome shotgun (WGS) entry which is preliminary data.</text>
</comment>
<keyword evidence="5 7" id="KW-0408">Iron</keyword>
<comment type="similarity">
    <text evidence="2 8">Belongs to the cytochrome P450 family.</text>
</comment>
<evidence type="ECO:0000313" key="10">
    <source>
        <dbReference type="Proteomes" id="UP000192578"/>
    </source>
</evidence>
<dbReference type="GO" id="GO:0005506">
    <property type="term" value="F:iron ion binding"/>
    <property type="evidence" value="ECO:0007669"/>
    <property type="project" value="InterPro"/>
</dbReference>
<dbReference type="InterPro" id="IPR036396">
    <property type="entry name" value="Cyt_P450_sf"/>
</dbReference>
<evidence type="ECO:0000256" key="3">
    <source>
        <dbReference type="ARBA" id="ARBA00022723"/>
    </source>
</evidence>
<gene>
    <name evidence="9" type="ORF">BV898_12875</name>
</gene>
<keyword evidence="4 8" id="KW-0560">Oxidoreductase</keyword>
<keyword evidence="6 8" id="KW-0503">Monooxygenase</keyword>
<evidence type="ECO:0000256" key="6">
    <source>
        <dbReference type="ARBA" id="ARBA00023033"/>
    </source>
</evidence>
<evidence type="ECO:0000313" key="9">
    <source>
        <dbReference type="EMBL" id="OQV12854.1"/>
    </source>
</evidence>
<dbReference type="GO" id="GO:0006082">
    <property type="term" value="P:organic acid metabolic process"/>
    <property type="evidence" value="ECO:0007669"/>
    <property type="project" value="TreeGrafter"/>
</dbReference>
<dbReference type="PANTHER" id="PTHR24300">
    <property type="entry name" value="CYTOCHROME P450 508A4-RELATED"/>
    <property type="match status" value="1"/>
</dbReference>
<accession>A0A1W0WCB9</accession>